<dbReference type="AlphaFoldDB" id="A0A8H8R152"/>
<keyword evidence="5 11" id="KW-0645">Protease</keyword>
<feature type="active site" description="Charge relay system" evidence="11">
    <location>
        <position position="305"/>
    </location>
</feature>
<dbReference type="EC" id="3.4.14.10" evidence="4"/>
<proteinExistence type="predicted"/>
<dbReference type="GO" id="GO:0046872">
    <property type="term" value="F:metal ion binding"/>
    <property type="evidence" value="ECO:0007669"/>
    <property type="project" value="UniProtKB-UniRule"/>
</dbReference>
<organism evidence="14 15">
    <name type="scientific">Lachnellula hyalina</name>
    <dbReference type="NCBI Taxonomy" id="1316788"/>
    <lineage>
        <taxon>Eukaryota</taxon>
        <taxon>Fungi</taxon>
        <taxon>Dikarya</taxon>
        <taxon>Ascomycota</taxon>
        <taxon>Pezizomycotina</taxon>
        <taxon>Leotiomycetes</taxon>
        <taxon>Helotiales</taxon>
        <taxon>Lachnaceae</taxon>
        <taxon>Lachnellula</taxon>
    </lineage>
</organism>
<dbReference type="Proteomes" id="UP000431533">
    <property type="component" value="Unassembled WGS sequence"/>
</dbReference>
<comment type="cofactor">
    <cofactor evidence="11">
        <name>Ca(2+)</name>
        <dbReference type="ChEBI" id="CHEBI:29108"/>
    </cofactor>
    <text evidence="11">Binds 1 Ca(2+) ion per subunit.</text>
</comment>
<feature type="active site" description="Charge relay system" evidence="11">
    <location>
        <position position="309"/>
    </location>
</feature>
<feature type="binding site" evidence="11">
    <location>
        <position position="630"/>
    </location>
    <ligand>
        <name>Ca(2+)</name>
        <dbReference type="ChEBI" id="CHEBI:29108"/>
    </ligand>
</feature>
<feature type="binding site" evidence="11">
    <location>
        <position position="609"/>
    </location>
    <ligand>
        <name>Ca(2+)</name>
        <dbReference type="ChEBI" id="CHEBI:29108"/>
    </ligand>
</feature>
<accession>A0A8H8R152</accession>
<dbReference type="GO" id="GO:0006508">
    <property type="term" value="P:proteolysis"/>
    <property type="evidence" value="ECO:0007669"/>
    <property type="project" value="UniProtKB-KW"/>
</dbReference>
<dbReference type="Gene3D" id="3.40.50.200">
    <property type="entry name" value="Peptidase S8/S53 domain"/>
    <property type="match status" value="1"/>
</dbReference>
<evidence type="ECO:0000313" key="15">
    <source>
        <dbReference type="Proteomes" id="UP000431533"/>
    </source>
</evidence>
<evidence type="ECO:0000256" key="11">
    <source>
        <dbReference type="PROSITE-ProRule" id="PRU01032"/>
    </source>
</evidence>
<dbReference type="GO" id="GO:0004252">
    <property type="term" value="F:serine-type endopeptidase activity"/>
    <property type="evidence" value="ECO:0007669"/>
    <property type="project" value="UniProtKB-UniRule"/>
</dbReference>
<evidence type="ECO:0000256" key="4">
    <source>
        <dbReference type="ARBA" id="ARBA00012462"/>
    </source>
</evidence>
<feature type="chain" id="PRO_5034302975" description="tripeptidyl-peptidase II" evidence="12">
    <location>
        <begin position="19"/>
        <end position="651"/>
    </location>
</feature>
<dbReference type="GO" id="GO:0005576">
    <property type="term" value="C:extracellular region"/>
    <property type="evidence" value="ECO:0007669"/>
    <property type="project" value="UniProtKB-SubCell"/>
</dbReference>
<dbReference type="InterPro" id="IPR050819">
    <property type="entry name" value="Tripeptidyl-peptidase_I"/>
</dbReference>
<evidence type="ECO:0000256" key="7">
    <source>
        <dbReference type="ARBA" id="ARBA00022801"/>
    </source>
</evidence>
<feature type="binding site" evidence="11">
    <location>
        <position position="628"/>
    </location>
    <ligand>
        <name>Ca(2+)</name>
        <dbReference type="ChEBI" id="CHEBI:29108"/>
    </ligand>
</feature>
<comment type="function">
    <text evidence="2">Secreted tripeptidyl-peptidase which degrades proteins at acidic pHs and is involved in virulence.</text>
</comment>
<dbReference type="RefSeq" id="XP_031004638.1">
    <property type="nucleotide sequence ID" value="XM_031151127.1"/>
</dbReference>
<keyword evidence="15" id="KW-1185">Reference proteome</keyword>
<dbReference type="SUPFAM" id="SSF54897">
    <property type="entry name" value="Protease propeptides/inhibitors"/>
    <property type="match status" value="1"/>
</dbReference>
<evidence type="ECO:0000256" key="8">
    <source>
        <dbReference type="ARBA" id="ARBA00022825"/>
    </source>
</evidence>
<reference evidence="14 15" key="1">
    <citation type="submission" date="2018-05" db="EMBL/GenBank/DDBJ databases">
        <title>Genome sequencing and assembly of the regulated plant pathogen Lachnellula willkommii and related sister species for the development of diagnostic species identification markers.</title>
        <authorList>
            <person name="Giroux E."/>
            <person name="Bilodeau G."/>
        </authorList>
    </citation>
    <scope>NUCLEOTIDE SEQUENCE [LARGE SCALE GENOMIC DNA]</scope>
    <source>
        <strain evidence="14 15">CBS 185.66</strain>
    </source>
</reference>
<dbReference type="CDD" id="cd04056">
    <property type="entry name" value="Peptidases_S53"/>
    <property type="match status" value="1"/>
</dbReference>
<keyword evidence="6 11" id="KW-0479">Metal-binding</keyword>
<dbReference type="PANTHER" id="PTHR14218">
    <property type="entry name" value="PROTEASE S8 TRIPEPTIDYL PEPTIDASE I CLN2"/>
    <property type="match status" value="1"/>
</dbReference>
<dbReference type="EMBL" id="QGMH01000084">
    <property type="protein sequence ID" value="TVY25850.1"/>
    <property type="molecule type" value="Genomic_DNA"/>
</dbReference>
<keyword evidence="9 11" id="KW-0106">Calcium</keyword>
<evidence type="ECO:0000256" key="6">
    <source>
        <dbReference type="ARBA" id="ARBA00022723"/>
    </source>
</evidence>
<dbReference type="OrthoDB" id="409122at2759"/>
<evidence type="ECO:0000256" key="2">
    <source>
        <dbReference type="ARBA" id="ARBA00002451"/>
    </source>
</evidence>
<comment type="catalytic activity">
    <reaction evidence="1">
        <text>Release of an N-terminal tripeptide from a polypeptide.</text>
        <dbReference type="EC" id="3.4.14.10"/>
    </reaction>
</comment>
<dbReference type="InterPro" id="IPR015366">
    <property type="entry name" value="S53_propep"/>
</dbReference>
<evidence type="ECO:0000313" key="14">
    <source>
        <dbReference type="EMBL" id="TVY25850.1"/>
    </source>
</evidence>
<name>A0A8H8R152_9HELO</name>
<keyword evidence="12" id="KW-0732">Signal</keyword>
<keyword evidence="8 11" id="KW-0720">Serine protease</keyword>
<evidence type="ECO:0000256" key="12">
    <source>
        <dbReference type="SAM" id="SignalP"/>
    </source>
</evidence>
<dbReference type="CDD" id="cd11377">
    <property type="entry name" value="Pro-peptidase_S53"/>
    <property type="match status" value="1"/>
</dbReference>
<evidence type="ECO:0000256" key="1">
    <source>
        <dbReference type="ARBA" id="ARBA00001910"/>
    </source>
</evidence>
<evidence type="ECO:0000256" key="5">
    <source>
        <dbReference type="ARBA" id="ARBA00022670"/>
    </source>
</evidence>
<dbReference type="InterPro" id="IPR036852">
    <property type="entry name" value="Peptidase_S8/S53_dom_sf"/>
</dbReference>
<dbReference type="Pfam" id="PF00082">
    <property type="entry name" value="Peptidase_S8"/>
    <property type="match status" value="1"/>
</dbReference>
<keyword evidence="7 11" id="KW-0378">Hydrolase</keyword>
<keyword evidence="10" id="KW-0865">Zymogen</keyword>
<comment type="subcellular location">
    <subcellularLocation>
        <location evidence="3">Secreted</location>
        <location evidence="3">Extracellular space</location>
    </subcellularLocation>
</comment>
<dbReference type="Pfam" id="PF09286">
    <property type="entry name" value="Pro-kuma_activ"/>
    <property type="match status" value="1"/>
</dbReference>
<sequence length="651" mass="70715">MYFLRSTILALAVGTSFASPTPGHGHVRHEKRTGGDQLIKRSRADPSMQLPVRIALAQNNLDHGGNRLLDISDPRSANFGKHLSSKEVGDLFRPSSESISAVRHWLHDSGIELERHNVTVGRGWLKFYASVGELEELLSAKYHVYGHLDSGEAHIGCDEYHLPSEIVPHVDFVTPSVSTIRIGEKDLKKKKRGEVKSLSPASFPPHVTPAGSSFDTNSFVSGASEIPCYTAVTTECLRTLYGIPLGNSSIAGNEIGIFESGDYYDQEDLDKTFAAIAPYVPQGSHPTLKGIDGGYAPMEDYVGVESLLDMTLILPLVYPQQSILFQVDDLHQVEFSEGFGDTFLDALDASYCTFEGGDDPTLDPKYPDTGKNVTGQPAGSYNQTEMCGTYTPTNVISVSYGLGENTFSRFYWDRQCQEYMKLGLQGVSVIYASGDSGVSNRGQCISPNGTHNYDDTGAFSPSFPASCPWLTSVGATQFNTDDKTENAVYVYEEEYYSGGGFSNYWPAPSYQEPTLAHYFATTPPPYNNTIYGTPYYNKSGRAYPDVAAIGLNILVYQNGQPSFVSGTSASAPIFASVINLINEERLAAGKSVVGFINPTLYQNPDAFTDITNGTNPGCGTDGFSAVKGWDPVTGLGTPIFEKLLDVFMALP</sequence>
<feature type="signal peptide" evidence="12">
    <location>
        <begin position="1"/>
        <end position="18"/>
    </location>
</feature>
<dbReference type="InterPro" id="IPR030400">
    <property type="entry name" value="Sedolisin_dom"/>
</dbReference>
<evidence type="ECO:0000256" key="10">
    <source>
        <dbReference type="ARBA" id="ARBA00023145"/>
    </source>
</evidence>
<feature type="domain" description="Peptidase S53" evidence="13">
    <location>
        <begin position="231"/>
        <end position="650"/>
    </location>
</feature>
<protein>
    <recommendedName>
        <fullName evidence="4">tripeptidyl-peptidase II</fullName>
        <ecNumber evidence="4">3.4.14.10</ecNumber>
    </recommendedName>
</protein>
<dbReference type="PROSITE" id="PS51695">
    <property type="entry name" value="SEDOLISIN"/>
    <property type="match status" value="1"/>
</dbReference>
<feature type="binding site" evidence="11">
    <location>
        <position position="610"/>
    </location>
    <ligand>
        <name>Ca(2+)</name>
        <dbReference type="ChEBI" id="CHEBI:29108"/>
    </ligand>
</feature>
<dbReference type="SUPFAM" id="SSF52743">
    <property type="entry name" value="Subtilisin-like"/>
    <property type="match status" value="1"/>
</dbReference>
<dbReference type="PANTHER" id="PTHR14218:SF19">
    <property type="entry name" value="SERINE PROTEASE AORO, PUTATIVE (AFU_ORTHOLOGUE AFUA_6G10250)-RELATED"/>
    <property type="match status" value="1"/>
</dbReference>
<feature type="active site" description="Charge relay system" evidence="11">
    <location>
        <position position="568"/>
    </location>
</feature>
<dbReference type="SMART" id="SM00944">
    <property type="entry name" value="Pro-kuma_activ"/>
    <property type="match status" value="1"/>
</dbReference>
<dbReference type="GO" id="GO:0008240">
    <property type="term" value="F:tripeptidyl-peptidase activity"/>
    <property type="evidence" value="ECO:0007669"/>
    <property type="project" value="UniProtKB-EC"/>
</dbReference>
<dbReference type="InterPro" id="IPR000209">
    <property type="entry name" value="Peptidase_S8/S53_dom"/>
</dbReference>
<gene>
    <name evidence="14" type="primary">sed1_2</name>
    <name evidence="14" type="ORF">LHYA1_G006187</name>
</gene>
<dbReference type="GeneID" id="41986385"/>
<comment type="caution">
    <text evidence="14">The sequence shown here is derived from an EMBL/GenBank/DDBJ whole genome shotgun (WGS) entry which is preliminary data.</text>
</comment>
<evidence type="ECO:0000256" key="9">
    <source>
        <dbReference type="ARBA" id="ARBA00022837"/>
    </source>
</evidence>
<evidence type="ECO:0000256" key="3">
    <source>
        <dbReference type="ARBA" id="ARBA00004239"/>
    </source>
</evidence>
<evidence type="ECO:0000259" key="13">
    <source>
        <dbReference type="PROSITE" id="PS51695"/>
    </source>
</evidence>